<evidence type="ECO:0000313" key="2">
    <source>
        <dbReference type="EMBL" id="AWB67741.1"/>
    </source>
</evidence>
<keyword evidence="3" id="KW-1185">Reference proteome</keyword>
<evidence type="ECO:0000313" key="3">
    <source>
        <dbReference type="Proteomes" id="UP000244441"/>
    </source>
</evidence>
<name>A0A2S0VU49_9ALTE</name>
<sequence length="258" mass="29724">MMHKRVVFPRFLNCLLLSTLLSWSAFAEKSAQTVINLTNHAPSALTPFNAKYSVHRGNLTLGKVKRQLTQLSDDKFVFSYMSDLSFLILSDKRKESAEIQLIDGQIRPIKYLYKREGTGSNKRTTLKFNHQTRHVFDGIKGKQIECDETIDWYDQISYQLQMKLDIEQGKSDLTYYLIDSKKREKLYQFEKVAAEQLVTPAGTFDTIKFERVLSNKSRSTQVWIAPKLGNLLVRVRQEKEGSEQADAILESVTFNAIN</sequence>
<accession>A0A2S0VU49</accession>
<feature type="chain" id="PRO_5015515094" evidence="1">
    <location>
        <begin position="28"/>
        <end position="258"/>
    </location>
</feature>
<dbReference type="Proteomes" id="UP000244441">
    <property type="component" value="Chromosome"/>
</dbReference>
<dbReference type="Pfam" id="PF11306">
    <property type="entry name" value="DUF3108"/>
    <property type="match status" value="1"/>
</dbReference>
<keyword evidence="1" id="KW-0732">Signal</keyword>
<gene>
    <name evidence="2" type="ORF">C2869_15410</name>
</gene>
<reference evidence="2 3" key="1">
    <citation type="submission" date="2018-01" db="EMBL/GenBank/DDBJ databases">
        <title>Genome sequence of a Cantenovulum-like bacteria.</title>
        <authorList>
            <person name="Tan W.R."/>
            <person name="Lau N.-S."/>
            <person name="Go F."/>
            <person name="Amirul A.-A.A."/>
        </authorList>
    </citation>
    <scope>NUCLEOTIDE SEQUENCE [LARGE SCALE GENOMIC DNA]</scope>
    <source>
        <strain evidence="2 3">CCB-QB4</strain>
    </source>
</reference>
<dbReference type="EMBL" id="CP026604">
    <property type="protein sequence ID" value="AWB67741.1"/>
    <property type="molecule type" value="Genomic_DNA"/>
</dbReference>
<evidence type="ECO:0000256" key="1">
    <source>
        <dbReference type="SAM" id="SignalP"/>
    </source>
</evidence>
<dbReference type="KEGG" id="cate:C2869_15410"/>
<organism evidence="2 3">
    <name type="scientific">Saccharobesus litoralis</name>
    <dbReference type="NCBI Taxonomy" id="2172099"/>
    <lineage>
        <taxon>Bacteria</taxon>
        <taxon>Pseudomonadati</taxon>
        <taxon>Pseudomonadota</taxon>
        <taxon>Gammaproteobacteria</taxon>
        <taxon>Alteromonadales</taxon>
        <taxon>Alteromonadaceae</taxon>
        <taxon>Saccharobesus</taxon>
    </lineage>
</organism>
<feature type="signal peptide" evidence="1">
    <location>
        <begin position="1"/>
        <end position="27"/>
    </location>
</feature>
<dbReference type="OrthoDB" id="6007799at2"/>
<protein>
    <submittedName>
        <fullName evidence="2">DUF3108 domain-containing protein</fullName>
    </submittedName>
</protein>
<dbReference type="InterPro" id="IPR021457">
    <property type="entry name" value="DUF3108"/>
</dbReference>
<proteinExistence type="predicted"/>
<dbReference type="AlphaFoldDB" id="A0A2S0VU49"/>